<feature type="transmembrane region" description="Helical" evidence="6">
    <location>
        <begin position="139"/>
        <end position="159"/>
    </location>
</feature>
<evidence type="ECO:0000256" key="2">
    <source>
        <dbReference type="ARBA" id="ARBA00022692"/>
    </source>
</evidence>
<dbReference type="PROSITE" id="PS50261">
    <property type="entry name" value="G_PROTEIN_RECEP_F2_4"/>
    <property type="match status" value="1"/>
</dbReference>
<feature type="transmembrane region" description="Helical" evidence="6">
    <location>
        <begin position="69"/>
        <end position="90"/>
    </location>
</feature>
<comment type="subcellular location">
    <subcellularLocation>
        <location evidence="1">Membrane</location>
        <topology evidence="1">Multi-pass membrane protein</topology>
    </subcellularLocation>
</comment>
<dbReference type="PANTHER" id="PTHR42058:SF1">
    <property type="entry name" value="G-PROTEIN COUPLED RECEPTORS FAMILY 2 PROFILE 2 DOMAIN-CONTAINING PROTEIN"/>
    <property type="match status" value="1"/>
</dbReference>
<dbReference type="GO" id="GO:0007166">
    <property type="term" value="P:cell surface receptor signaling pathway"/>
    <property type="evidence" value="ECO:0007669"/>
    <property type="project" value="InterPro"/>
</dbReference>
<feature type="transmembrane region" description="Helical" evidence="6">
    <location>
        <begin position="180"/>
        <end position="203"/>
    </location>
</feature>
<dbReference type="InterPro" id="IPR053247">
    <property type="entry name" value="GPCR_GPR1/git3-like"/>
</dbReference>
<feature type="transmembrane region" description="Helical" evidence="6">
    <location>
        <begin position="223"/>
        <end position="245"/>
    </location>
</feature>
<keyword evidence="4 6" id="KW-0472">Membrane</keyword>
<feature type="domain" description="G-protein coupled receptors family 2 profile 2" evidence="7">
    <location>
        <begin position="60"/>
        <end position="317"/>
    </location>
</feature>
<evidence type="ECO:0000256" key="1">
    <source>
        <dbReference type="ARBA" id="ARBA00004141"/>
    </source>
</evidence>
<evidence type="ECO:0000256" key="6">
    <source>
        <dbReference type="SAM" id="Phobius"/>
    </source>
</evidence>
<keyword evidence="9" id="KW-1185">Reference proteome</keyword>
<accession>A0A6A6VJ53</accession>
<feature type="transmembrane region" description="Helical" evidence="6">
    <location>
        <begin position="361"/>
        <end position="389"/>
    </location>
</feature>
<feature type="transmembrane region" description="Helical" evidence="6">
    <location>
        <begin position="293"/>
        <end position="316"/>
    </location>
</feature>
<dbReference type="InterPro" id="IPR017981">
    <property type="entry name" value="GPCR_2-like_7TM"/>
</dbReference>
<proteinExistence type="predicted"/>
<keyword evidence="3 6" id="KW-1133">Transmembrane helix</keyword>
<dbReference type="EMBL" id="MU006563">
    <property type="protein sequence ID" value="KAF2750648.1"/>
    <property type="molecule type" value="Genomic_DNA"/>
</dbReference>
<evidence type="ECO:0000259" key="7">
    <source>
        <dbReference type="PROSITE" id="PS50261"/>
    </source>
</evidence>
<gene>
    <name evidence="8" type="ORF">M011DRAFT_396426</name>
</gene>
<dbReference type="GO" id="GO:0016020">
    <property type="term" value="C:membrane"/>
    <property type="evidence" value="ECO:0007669"/>
    <property type="project" value="UniProtKB-SubCell"/>
</dbReference>
<feature type="transmembrane region" description="Helical" evidence="6">
    <location>
        <begin position="97"/>
        <end position="119"/>
    </location>
</feature>
<organism evidence="8 9">
    <name type="scientific">Sporormia fimetaria CBS 119925</name>
    <dbReference type="NCBI Taxonomy" id="1340428"/>
    <lineage>
        <taxon>Eukaryota</taxon>
        <taxon>Fungi</taxon>
        <taxon>Dikarya</taxon>
        <taxon>Ascomycota</taxon>
        <taxon>Pezizomycotina</taxon>
        <taxon>Dothideomycetes</taxon>
        <taxon>Pleosporomycetidae</taxon>
        <taxon>Pleosporales</taxon>
        <taxon>Sporormiaceae</taxon>
        <taxon>Sporormia</taxon>
    </lineage>
</organism>
<evidence type="ECO:0000256" key="4">
    <source>
        <dbReference type="ARBA" id="ARBA00023136"/>
    </source>
</evidence>
<dbReference type="GO" id="GO:0004888">
    <property type="term" value="F:transmembrane signaling receptor activity"/>
    <property type="evidence" value="ECO:0007669"/>
    <property type="project" value="InterPro"/>
</dbReference>
<dbReference type="OrthoDB" id="26203at2759"/>
<evidence type="ECO:0000256" key="5">
    <source>
        <dbReference type="SAM" id="MobiDB-lite"/>
    </source>
</evidence>
<protein>
    <recommendedName>
        <fullName evidence="7">G-protein coupled receptors family 2 profile 2 domain-containing protein</fullName>
    </recommendedName>
</protein>
<dbReference type="Proteomes" id="UP000799440">
    <property type="component" value="Unassembled WGS sequence"/>
</dbReference>
<evidence type="ECO:0000313" key="9">
    <source>
        <dbReference type="Proteomes" id="UP000799440"/>
    </source>
</evidence>
<name>A0A6A6VJ53_9PLEO</name>
<reference evidence="8" key="1">
    <citation type="journal article" date="2020" name="Stud. Mycol.">
        <title>101 Dothideomycetes genomes: a test case for predicting lifestyles and emergence of pathogens.</title>
        <authorList>
            <person name="Haridas S."/>
            <person name="Albert R."/>
            <person name="Binder M."/>
            <person name="Bloem J."/>
            <person name="Labutti K."/>
            <person name="Salamov A."/>
            <person name="Andreopoulos B."/>
            <person name="Baker S."/>
            <person name="Barry K."/>
            <person name="Bills G."/>
            <person name="Bluhm B."/>
            <person name="Cannon C."/>
            <person name="Castanera R."/>
            <person name="Culley D."/>
            <person name="Daum C."/>
            <person name="Ezra D."/>
            <person name="Gonzalez J."/>
            <person name="Henrissat B."/>
            <person name="Kuo A."/>
            <person name="Liang C."/>
            <person name="Lipzen A."/>
            <person name="Lutzoni F."/>
            <person name="Magnuson J."/>
            <person name="Mondo S."/>
            <person name="Nolan M."/>
            <person name="Ohm R."/>
            <person name="Pangilinan J."/>
            <person name="Park H.-J."/>
            <person name="Ramirez L."/>
            <person name="Alfaro M."/>
            <person name="Sun H."/>
            <person name="Tritt A."/>
            <person name="Yoshinaga Y."/>
            <person name="Zwiers L.-H."/>
            <person name="Turgeon B."/>
            <person name="Goodwin S."/>
            <person name="Spatafora J."/>
            <person name="Crous P."/>
            <person name="Grigoriev I."/>
        </authorList>
    </citation>
    <scope>NUCLEOTIDE SEQUENCE</scope>
    <source>
        <strain evidence="8">CBS 119925</strain>
    </source>
</reference>
<evidence type="ECO:0000256" key="3">
    <source>
        <dbReference type="ARBA" id="ARBA00022989"/>
    </source>
</evidence>
<feature type="region of interest" description="Disordered" evidence="5">
    <location>
        <begin position="420"/>
        <end position="443"/>
    </location>
</feature>
<keyword evidence="2 6" id="KW-0812">Transmembrane</keyword>
<dbReference type="PANTHER" id="PTHR42058">
    <property type="entry name" value="G_PROTEIN_RECEP_F2_4 DOMAIN-CONTAINING PROTEIN"/>
    <property type="match status" value="1"/>
</dbReference>
<sequence length="509" mass="57232">MDNRTLSLRGRCPAPFYEVTKFGNGGFVTGRFCAPVELIADDLVCCLPCPATDFLYPKEFNTWYTVAEVLNVVGLVTLIFLLLSFILLPIDKTRRHYLSYCLIVGGILMALGFVVPFGAKPQQCYDEITPNDMFSNLTCAFSGAFLISGGLTMGVWIFIRALSMHLQICWDVLPGARFFYWSQGLGWAVVATIFTATVTLTGFSFRFGSVCHVNSEHSMADFWGPLLAIAGAATLVQLSTFAYCIKVYIKNMWSDDKTETQSSAGLPSYTNSVRTRSARAVYRRVRKVLWLQWRGITIVVFILVDVIFFSVVFVYLNATETHAIEDLDTVMPFLMCLVANPKDPSDCHKKGQDIVVSFDTVIAVLMMLSLVGIQVFILLVRSAMFPAWIEFFRSKFSSKREFVSLDAKNYTDDKAYEMQRVQSPHPPGSAVTSPTRSDFDPWRRSVTDTPDHFNKEIQRTYQTPSHSFSTPRAPSRVEFDPRATHARGGLALHPINDEEDTLNGFNYKV</sequence>
<evidence type="ECO:0000313" key="8">
    <source>
        <dbReference type="EMBL" id="KAF2750648.1"/>
    </source>
</evidence>
<dbReference type="Gene3D" id="1.20.1070.10">
    <property type="entry name" value="Rhodopsin 7-helix transmembrane proteins"/>
    <property type="match status" value="1"/>
</dbReference>
<dbReference type="AlphaFoldDB" id="A0A6A6VJ53"/>